<comment type="caution">
    <text evidence="3">The sequence shown here is derived from an EMBL/GenBank/DDBJ whole genome shotgun (WGS) entry which is preliminary data.</text>
</comment>
<evidence type="ECO:0000313" key="3">
    <source>
        <dbReference type="EMBL" id="OGG86172.1"/>
    </source>
</evidence>
<keyword evidence="2" id="KW-0732">Signal</keyword>
<sequence>MRVPLSFIFASVILTPILVFAQNSEITPEELYSGGPEAPIIQSSTNPDPDRWYKSAQVEFNWELPADVTAVAVDISTSSLQEPMQPHRPPVDSVTFTAADLSEGVNYIVVQFRNFEKWGMIAERTLNIDNTPPSAPVIEVSQLDKEGGVMIQLTAGDELSGLSHFELTFGDRQSKRLDVAEASRGHLLTLTPGQAYRLQVTAYDRAGNSSDSALMIWPMSYKGPSAMISTIADEPASFLVTLLTFLLTLMFGYLIYERLRYARALAALRRETSDVHNQLIRIFTALREEIYDQIRGISKKSRLTKGEKQAVDGLNQALAVSESLLEKEVKDVKKLLAE</sequence>
<accession>A0A1F6FJZ2</accession>
<reference evidence="3 4" key="1">
    <citation type="journal article" date="2016" name="Nat. Commun.">
        <title>Thousands of microbial genomes shed light on interconnected biogeochemical processes in an aquifer system.</title>
        <authorList>
            <person name="Anantharaman K."/>
            <person name="Brown C.T."/>
            <person name="Hug L.A."/>
            <person name="Sharon I."/>
            <person name="Castelle C.J."/>
            <person name="Probst A.J."/>
            <person name="Thomas B.C."/>
            <person name="Singh A."/>
            <person name="Wilkins M.J."/>
            <person name="Karaoz U."/>
            <person name="Brodie E.L."/>
            <person name="Williams K.H."/>
            <person name="Hubbard S.S."/>
            <person name="Banfield J.F."/>
        </authorList>
    </citation>
    <scope>NUCLEOTIDE SEQUENCE [LARGE SCALE GENOMIC DNA]</scope>
</reference>
<feature type="signal peptide" evidence="2">
    <location>
        <begin position="1"/>
        <end position="21"/>
    </location>
</feature>
<evidence type="ECO:0000313" key="4">
    <source>
        <dbReference type="Proteomes" id="UP000177395"/>
    </source>
</evidence>
<dbReference type="STRING" id="1798531.A2392_01790"/>
<dbReference type="AlphaFoldDB" id="A0A1F6FJZ2"/>
<keyword evidence="1" id="KW-0812">Transmembrane</keyword>
<evidence type="ECO:0008006" key="5">
    <source>
        <dbReference type="Google" id="ProtNLM"/>
    </source>
</evidence>
<protein>
    <recommendedName>
        <fullName evidence="5">Fibronectin type-III domain-containing protein</fullName>
    </recommendedName>
</protein>
<evidence type="ECO:0000256" key="1">
    <source>
        <dbReference type="SAM" id="Phobius"/>
    </source>
</evidence>
<organism evidence="3 4">
    <name type="scientific">Candidatus Kaiserbacteria bacterium RIFOXYB1_FULL_46_14</name>
    <dbReference type="NCBI Taxonomy" id="1798531"/>
    <lineage>
        <taxon>Bacteria</taxon>
        <taxon>Candidatus Kaiseribacteriota</taxon>
    </lineage>
</organism>
<feature type="chain" id="PRO_5009524386" description="Fibronectin type-III domain-containing protein" evidence="2">
    <location>
        <begin position="22"/>
        <end position="338"/>
    </location>
</feature>
<dbReference type="EMBL" id="MFMS01000002">
    <property type="protein sequence ID" value="OGG86172.1"/>
    <property type="molecule type" value="Genomic_DNA"/>
</dbReference>
<keyword evidence="1" id="KW-1133">Transmembrane helix</keyword>
<dbReference type="Proteomes" id="UP000177395">
    <property type="component" value="Unassembled WGS sequence"/>
</dbReference>
<name>A0A1F6FJZ2_9BACT</name>
<evidence type="ECO:0000256" key="2">
    <source>
        <dbReference type="SAM" id="SignalP"/>
    </source>
</evidence>
<feature type="transmembrane region" description="Helical" evidence="1">
    <location>
        <begin position="236"/>
        <end position="256"/>
    </location>
</feature>
<gene>
    <name evidence="3" type="ORF">A2392_01790</name>
</gene>
<keyword evidence="1" id="KW-0472">Membrane</keyword>
<proteinExistence type="predicted"/>